<dbReference type="NCBIfam" id="TIGR01909">
    <property type="entry name" value="C_GCAxxG_C_C"/>
    <property type="match status" value="1"/>
</dbReference>
<evidence type="ECO:0000313" key="3">
    <source>
        <dbReference type="EMBL" id="RGY09242.1"/>
    </source>
</evidence>
<gene>
    <name evidence="2" type="ORF">DWW24_09590</name>
    <name evidence="3" type="ORF">DXA53_02865</name>
    <name evidence="1" type="ORF">L0P03_13930</name>
</gene>
<reference evidence="1" key="2">
    <citation type="submission" date="2022-01" db="EMBL/GenBank/DDBJ databases">
        <title>Collection of gut derived symbiotic bacterial strains cultured from healthy donors.</title>
        <authorList>
            <person name="Lin H."/>
            <person name="Kohout C."/>
            <person name="Waligurski E."/>
            <person name="Pamer E.G."/>
        </authorList>
    </citation>
    <scope>NUCLEOTIDE SEQUENCE</scope>
    <source>
        <strain evidence="1">DFI.1.149</strain>
    </source>
</reference>
<evidence type="ECO:0000313" key="5">
    <source>
        <dbReference type="Proteomes" id="UP000284434"/>
    </source>
</evidence>
<sequence>MMEDRIQRAVELFRQGYNCSQSVCAAFADEYGYTFEQALRMSASFGGGIGRMRMTCGAACGMFILAGLETGCVEGKDREGKEANYRLVQQLAEKFVKRNGSLICGELLGVTPPRIGFDPVPEARTPEYYKKRPCLKTVEEAARIWVEYLQNEKSKVKDEE</sequence>
<dbReference type="EMBL" id="QSCO01000003">
    <property type="protein sequence ID" value="RGY09242.1"/>
    <property type="molecule type" value="Genomic_DNA"/>
</dbReference>
<organism evidence="3 5">
    <name type="scientific">Odoribacter splanchnicus</name>
    <dbReference type="NCBI Taxonomy" id="28118"/>
    <lineage>
        <taxon>Bacteria</taxon>
        <taxon>Pseudomonadati</taxon>
        <taxon>Bacteroidota</taxon>
        <taxon>Bacteroidia</taxon>
        <taxon>Bacteroidales</taxon>
        <taxon>Odoribacteraceae</taxon>
        <taxon>Odoribacter</taxon>
    </lineage>
</organism>
<dbReference type="InterPro" id="IPR010181">
    <property type="entry name" value="CGCAxxGCC_motif"/>
</dbReference>
<dbReference type="Proteomes" id="UP000284434">
    <property type="component" value="Unassembled WGS sequence"/>
</dbReference>
<protein>
    <submittedName>
        <fullName evidence="1">C-GCAxxG-C-C family protein</fullName>
    </submittedName>
    <submittedName>
        <fullName evidence="3">C_GCAxxG_C_C family protein</fullName>
    </submittedName>
</protein>
<dbReference type="Pfam" id="PF09719">
    <property type="entry name" value="C_GCAxxG_C_C"/>
    <property type="match status" value="1"/>
</dbReference>
<evidence type="ECO:0000313" key="4">
    <source>
        <dbReference type="Proteomes" id="UP000283426"/>
    </source>
</evidence>
<dbReference type="AlphaFoldDB" id="A0A413IFU4"/>
<accession>A0A413IFU4</accession>
<dbReference type="EMBL" id="JAKNDN010000027">
    <property type="protein sequence ID" value="MCG4960936.1"/>
    <property type="molecule type" value="Genomic_DNA"/>
</dbReference>
<dbReference type="Proteomes" id="UP001199750">
    <property type="component" value="Unassembled WGS sequence"/>
</dbReference>
<dbReference type="EMBL" id="QRYW01000018">
    <property type="protein sequence ID" value="RGV26391.1"/>
    <property type="molecule type" value="Genomic_DNA"/>
</dbReference>
<dbReference type="Proteomes" id="UP000283426">
    <property type="component" value="Unassembled WGS sequence"/>
</dbReference>
<evidence type="ECO:0000313" key="2">
    <source>
        <dbReference type="EMBL" id="RGV26391.1"/>
    </source>
</evidence>
<proteinExistence type="predicted"/>
<name>A0A413IFU4_9BACT</name>
<reference evidence="4 5" key="1">
    <citation type="submission" date="2018-08" db="EMBL/GenBank/DDBJ databases">
        <title>A genome reference for cultivated species of the human gut microbiota.</title>
        <authorList>
            <person name="Zou Y."/>
            <person name="Xue W."/>
            <person name="Luo G."/>
        </authorList>
    </citation>
    <scope>NUCLEOTIDE SEQUENCE [LARGE SCALE GENOMIC DNA]</scope>
    <source>
        <strain evidence="2 4">AF14-6AC</strain>
        <strain evidence="3 5">OF03-11</strain>
    </source>
</reference>
<evidence type="ECO:0000313" key="1">
    <source>
        <dbReference type="EMBL" id="MCG4960936.1"/>
    </source>
</evidence>
<comment type="caution">
    <text evidence="3">The sequence shown here is derived from an EMBL/GenBank/DDBJ whole genome shotgun (WGS) entry which is preliminary data.</text>
</comment>